<name>A0ABS0X8M8_9ACTN</name>
<evidence type="ECO:0000259" key="2">
    <source>
        <dbReference type="Pfam" id="PF20014"/>
    </source>
</evidence>
<feature type="domain" description="GTPase-associated protein 1-like C-terminal" evidence="3">
    <location>
        <begin position="499"/>
        <end position="966"/>
    </location>
</feature>
<evidence type="ECO:0000259" key="3">
    <source>
        <dbReference type="Pfam" id="PF20052"/>
    </source>
</evidence>
<feature type="compositionally biased region" description="Low complexity" evidence="1">
    <location>
        <begin position="469"/>
        <end position="495"/>
    </location>
</feature>
<reference evidence="4 5" key="1">
    <citation type="submission" date="2020-12" db="EMBL/GenBank/DDBJ databases">
        <title>Streptomyces typhae sp. nov., a novel endophytic actinomycete isolated from the root of cattail pollen (Typha angustifolia L.).</title>
        <authorList>
            <person name="Peng C."/>
            <person name="Liu C."/>
        </authorList>
    </citation>
    <scope>NUCLEOTIDE SEQUENCE [LARGE SCALE GENOMIC DNA]</scope>
    <source>
        <strain evidence="4 5">JCM 4753</strain>
    </source>
</reference>
<keyword evidence="5" id="KW-1185">Reference proteome</keyword>
<feature type="region of interest" description="Disordered" evidence="1">
    <location>
        <begin position="29"/>
        <end position="71"/>
    </location>
</feature>
<dbReference type="Pfam" id="PF20052">
    <property type="entry name" value="GAP1-C"/>
    <property type="match status" value="1"/>
</dbReference>
<feature type="compositionally biased region" description="Low complexity" evidence="1">
    <location>
        <begin position="374"/>
        <end position="383"/>
    </location>
</feature>
<feature type="compositionally biased region" description="Gly residues" evidence="1">
    <location>
        <begin position="434"/>
        <end position="468"/>
    </location>
</feature>
<feature type="domain" description="GTPase-associated protein 1 middle" evidence="2">
    <location>
        <begin position="191"/>
        <end position="281"/>
    </location>
</feature>
<organism evidence="4 5">
    <name type="scientific">Streptomyces flavofungini</name>
    <dbReference type="NCBI Taxonomy" id="68200"/>
    <lineage>
        <taxon>Bacteria</taxon>
        <taxon>Bacillati</taxon>
        <taxon>Actinomycetota</taxon>
        <taxon>Actinomycetes</taxon>
        <taxon>Kitasatosporales</taxon>
        <taxon>Streptomycetaceae</taxon>
        <taxon>Streptomyces</taxon>
    </lineage>
</organism>
<feature type="compositionally biased region" description="Pro residues" evidence="1">
    <location>
        <begin position="29"/>
        <end position="40"/>
    </location>
</feature>
<proteinExistence type="predicted"/>
<dbReference type="InterPro" id="IPR049532">
    <property type="entry name" value="GAP1-like_C"/>
</dbReference>
<dbReference type="RefSeq" id="WP_190115467.1">
    <property type="nucleotide sequence ID" value="NZ_BMVR01000004.1"/>
</dbReference>
<accession>A0ABS0X8M8</accession>
<feature type="region of interest" description="Disordered" evidence="1">
    <location>
        <begin position="360"/>
        <end position="389"/>
    </location>
</feature>
<feature type="compositionally biased region" description="Low complexity" evidence="1">
    <location>
        <begin position="41"/>
        <end position="71"/>
    </location>
</feature>
<evidence type="ECO:0000256" key="1">
    <source>
        <dbReference type="SAM" id="MobiDB-lite"/>
    </source>
</evidence>
<evidence type="ECO:0000313" key="4">
    <source>
        <dbReference type="EMBL" id="MBJ3809555.1"/>
    </source>
</evidence>
<feature type="region of interest" description="Disordered" evidence="1">
    <location>
        <begin position="434"/>
        <end position="510"/>
    </location>
</feature>
<dbReference type="InterPro" id="IPR045401">
    <property type="entry name" value="GAP1-M"/>
</dbReference>
<comment type="caution">
    <text evidence="4">The sequence shown here is derived from an EMBL/GenBank/DDBJ whole genome shotgun (WGS) entry which is preliminary data.</text>
</comment>
<sequence>MAIRHLNYRLDEEPVTGAVRLVPVPVPPASPVPSDPPDPVGAPVSVPAQASAPAAEGAAGPGFPSTSTSASTSASTAASTAASAAVSAADAEVAEWVVLAIGAGCGPDAGASGRAAPFSFSRLPDGASLLCRTAAAGRGVRAIHLTGADAARFAEEWPVTLLAAGAALEADAGVGGAELPGADGPFSRARLTAFARAHEPRVAPFLADVRRLFDDPAGRQLVVAEESPDTVARWIALACASLPPAYVPSLTFTTRAADPARAPQHIIGIGPDADFDRFDVTTLDHLYRVHDGIDGPGSPAATDLWATWTARLWVAGVPLPRAAGDAGGVVAARDGVDGAADPMAASGIDPTAESAAARMVKSGAVHTSESGGHPTADSDPIADPDADHFSPTRLVPALLGGGLLSGRDVAALTGDALRDAVAALVAAVGVSGGGPSAGVGGPSPGGVGLSAGGGDPSAAGDGGSGGDAGASEAGASEASAPEEGASEAAAPEAPADIPPPPHTDVPPPADLTRLTTLCQELHTHAPAAAAPLALALARRRLGAARPGELPGELGAVCAELPLGRDNERALRAAYGGDADEALWRALRKPPAAWVEPLRLALAVRADGGRGIESAMNRLARALRATDGADREQAVHVLDAVDYAPLTRRVLKLLGADGGTGRLDLLRELAASPQGDWLRRNLDENSPLSLRLAEAAARWSGPGNGLRGIDLFGKLTEILPGRRVSDPATLRQVWRLVWRTGGPAPDELPWVARTCTVPLLVQARLGTHITGVVTAPDRIDQETVAFARDLLHDRDLRRHQRATAQLLVLAQDLADQRLSLPQSVHRLQALQDDAAPLDVAVRRGVGALVALALVRADAHQLARSPVFEYLISEGPEVLHPYRQLMLDERRRDELERNLPPQPEEIGAYYYLWRPQRRPGVSHDWRQVAQELLHEILAPVVARLDERRLGDVATAIVHRQGEARLQEWNAWRHGFRDG</sequence>
<feature type="compositionally biased region" description="Pro residues" evidence="1">
    <location>
        <begin position="496"/>
        <end position="509"/>
    </location>
</feature>
<evidence type="ECO:0000313" key="5">
    <source>
        <dbReference type="Proteomes" id="UP000634780"/>
    </source>
</evidence>
<dbReference type="Pfam" id="PF20014">
    <property type="entry name" value="GAP1-M"/>
    <property type="match status" value="1"/>
</dbReference>
<dbReference type="Proteomes" id="UP000634780">
    <property type="component" value="Unassembled WGS sequence"/>
</dbReference>
<protein>
    <submittedName>
        <fullName evidence="4">Uncharacterized protein</fullName>
    </submittedName>
</protein>
<dbReference type="EMBL" id="JAEKOZ010000012">
    <property type="protein sequence ID" value="MBJ3809555.1"/>
    <property type="molecule type" value="Genomic_DNA"/>
</dbReference>
<gene>
    <name evidence="4" type="ORF">JGB26_20935</name>
</gene>